<dbReference type="Proteomes" id="UP000007319">
    <property type="component" value="Chromosome"/>
</dbReference>
<dbReference type="AlphaFoldDB" id="A0A9P1JQM5"/>
<evidence type="ECO:0000313" key="2">
    <source>
        <dbReference type="Proteomes" id="UP000007319"/>
    </source>
</evidence>
<dbReference type="EMBL" id="HE577327">
    <property type="protein sequence ID" value="CCC97843.1"/>
    <property type="molecule type" value="Genomic_DNA"/>
</dbReference>
<organism evidence="1 2">
    <name type="scientific">Azospirillum baldaniorum</name>
    <dbReference type="NCBI Taxonomy" id="1064539"/>
    <lineage>
        <taxon>Bacteria</taxon>
        <taxon>Pseudomonadati</taxon>
        <taxon>Pseudomonadota</taxon>
        <taxon>Alphaproteobacteria</taxon>
        <taxon>Rhodospirillales</taxon>
        <taxon>Azospirillaceae</taxon>
        <taxon>Azospirillum</taxon>
    </lineage>
</organism>
<protein>
    <submittedName>
        <fullName evidence="1">Uncharacterized protein</fullName>
    </submittedName>
</protein>
<sequence>MEAHPGATFCAVTLCAWERHDITSAASAVTRPSVGLTQRDPNLLSVEKEICPTSARSST</sequence>
<gene>
    <name evidence="1" type="ORF">AZOBR_100229</name>
</gene>
<name>A0A9P1JQM5_9PROT</name>
<keyword evidence="2" id="KW-1185">Reference proteome</keyword>
<dbReference type="KEGG" id="abs:AZOBR_100229"/>
<accession>A0A9P1JQM5</accession>
<reference evidence="1 2" key="1">
    <citation type="journal article" date="2011" name="PLoS Genet.">
        <title>Azospirillum genomes reveal transition of bacteria from aquatic to terrestrial environments.</title>
        <authorList>
            <person name="Wisniewski-Dye F."/>
            <person name="Borziak K."/>
            <person name="Khalsa-Moyers G."/>
            <person name="Alexandre G."/>
            <person name="Sukharnikov L.O."/>
            <person name="Wuichet K."/>
            <person name="Hurst G.B."/>
            <person name="McDonald W.H."/>
            <person name="Robertson J.S."/>
            <person name="Barbe V."/>
            <person name="Calteau A."/>
            <person name="Rouy Z."/>
            <person name="Mangenot S."/>
            <person name="Prigent-Combaret C."/>
            <person name="Normand P."/>
            <person name="Boyer M."/>
            <person name="Siguier P."/>
            <person name="Dessaux Y."/>
            <person name="Elmerich C."/>
            <person name="Condemine G."/>
            <person name="Krishnen G."/>
            <person name="Kennedy I."/>
            <person name="Paterson A.H."/>
            <person name="Gonzalez V."/>
            <person name="Mavingui P."/>
            <person name="Zhulin I.B."/>
        </authorList>
    </citation>
    <scope>NUCLEOTIDE SEQUENCE [LARGE SCALE GENOMIC DNA]</scope>
    <source>
        <strain evidence="1 2">Sp245</strain>
    </source>
</reference>
<evidence type="ECO:0000313" key="1">
    <source>
        <dbReference type="EMBL" id="CCC97843.1"/>
    </source>
</evidence>
<proteinExistence type="predicted"/>